<comment type="caution">
    <text evidence="2">The sequence shown here is derived from an EMBL/GenBank/DDBJ whole genome shotgun (WGS) entry which is preliminary data.</text>
</comment>
<organism evidence="2 3">
    <name type="scientific">Sinobacterium norvegicum</name>
    <dbReference type="NCBI Taxonomy" id="1641715"/>
    <lineage>
        <taxon>Bacteria</taxon>
        <taxon>Pseudomonadati</taxon>
        <taxon>Pseudomonadota</taxon>
        <taxon>Gammaproteobacteria</taxon>
        <taxon>Cellvibrionales</taxon>
        <taxon>Spongiibacteraceae</taxon>
        <taxon>Sinobacterium</taxon>
    </lineage>
</organism>
<name>A0ABM9AJA0_9GAMM</name>
<dbReference type="PANTHER" id="PTHR45947">
    <property type="entry name" value="SULFOQUINOVOSYL TRANSFERASE SQD2"/>
    <property type="match status" value="1"/>
</dbReference>
<reference evidence="2" key="1">
    <citation type="submission" date="2021-12" db="EMBL/GenBank/DDBJ databases">
        <authorList>
            <person name="Rodrigo-Torres L."/>
            <person name="Arahal R. D."/>
            <person name="Lucena T."/>
        </authorList>
    </citation>
    <scope>NUCLEOTIDE SEQUENCE</scope>
    <source>
        <strain evidence="2">CECT 8267</strain>
    </source>
</reference>
<proteinExistence type="predicted"/>
<protein>
    <recommendedName>
        <fullName evidence="1">Glycosyl transferase family 1 domain-containing protein</fullName>
    </recommendedName>
</protein>
<dbReference type="CDD" id="cd03801">
    <property type="entry name" value="GT4_PimA-like"/>
    <property type="match status" value="1"/>
</dbReference>
<gene>
    <name evidence="2" type="ORF">SIN8267_03458</name>
</gene>
<dbReference type="EMBL" id="CAKLPX010000007">
    <property type="protein sequence ID" value="CAH0993310.1"/>
    <property type="molecule type" value="Genomic_DNA"/>
</dbReference>
<dbReference type="InterPro" id="IPR001296">
    <property type="entry name" value="Glyco_trans_1"/>
</dbReference>
<dbReference type="Gene3D" id="3.40.50.2000">
    <property type="entry name" value="Glycogen Phosphorylase B"/>
    <property type="match status" value="2"/>
</dbReference>
<keyword evidence="3" id="KW-1185">Reference proteome</keyword>
<sequence>MKVAVTYRVLQGWRLPMFERLSDKNNIDLKLFYGCDFKGTKVVSSKRSHTFLSKKLPSIPIRLKTSNGNALAPFSPTLLFELILYRPDVVLCEGASNFINNLFVLLYVKLFNKKMIQWGLGEISGRKKSRIRKSLDFIIEYTERKSDACLAYSNVGADYYKNIGVSSDKIFVAVNVIDTDDKLKEISKFNIEKVYKKSHAKSKFNVLFVGALTRQKNVELLINAYQKLEIKYGHDVSLVVVGNGDDAIRLKEIAVRSCCENIAFRGNIVEGVSKYFLSSDIVVLPGLGGLVVSDSLVHGVPVIASIGDGCEQDLLSTGAGIIINDITSDKLFEVLDELFQSPDRMRLMSSEAKNVIENKYNVNTYIDSIVECLESVDK</sequence>
<dbReference type="Proteomes" id="UP000838100">
    <property type="component" value="Unassembled WGS sequence"/>
</dbReference>
<dbReference type="RefSeq" id="WP_237445993.1">
    <property type="nucleotide sequence ID" value="NZ_CAKLPX010000007.1"/>
</dbReference>
<dbReference type="InterPro" id="IPR050194">
    <property type="entry name" value="Glycosyltransferase_grp1"/>
</dbReference>
<dbReference type="PANTHER" id="PTHR45947:SF3">
    <property type="entry name" value="SULFOQUINOVOSYL TRANSFERASE SQD2"/>
    <property type="match status" value="1"/>
</dbReference>
<dbReference type="SUPFAM" id="SSF53756">
    <property type="entry name" value="UDP-Glycosyltransferase/glycogen phosphorylase"/>
    <property type="match status" value="1"/>
</dbReference>
<feature type="domain" description="Glycosyl transferase family 1" evidence="1">
    <location>
        <begin position="197"/>
        <end position="354"/>
    </location>
</feature>
<evidence type="ECO:0000259" key="1">
    <source>
        <dbReference type="Pfam" id="PF00534"/>
    </source>
</evidence>
<accession>A0ABM9AJA0</accession>
<evidence type="ECO:0000313" key="3">
    <source>
        <dbReference type="Proteomes" id="UP000838100"/>
    </source>
</evidence>
<dbReference type="Pfam" id="PF00534">
    <property type="entry name" value="Glycos_transf_1"/>
    <property type="match status" value="1"/>
</dbReference>
<evidence type="ECO:0000313" key="2">
    <source>
        <dbReference type="EMBL" id="CAH0993310.1"/>
    </source>
</evidence>